<keyword evidence="3" id="KW-1185">Reference proteome</keyword>
<reference evidence="2" key="2">
    <citation type="journal article" date="2007" name="Science">
        <title>Draft genome sequence of the sexually transmitted pathogen Trichomonas vaginalis.</title>
        <authorList>
            <person name="Carlton J.M."/>
            <person name="Hirt R.P."/>
            <person name="Silva J.C."/>
            <person name="Delcher A.L."/>
            <person name="Schatz M."/>
            <person name="Zhao Q."/>
            <person name="Wortman J.R."/>
            <person name="Bidwell S.L."/>
            <person name="Alsmark U.C.M."/>
            <person name="Besteiro S."/>
            <person name="Sicheritz-Ponten T."/>
            <person name="Noel C.J."/>
            <person name="Dacks J.B."/>
            <person name="Foster P.G."/>
            <person name="Simillion C."/>
            <person name="Van de Peer Y."/>
            <person name="Miranda-Saavedra D."/>
            <person name="Barton G.J."/>
            <person name="Westrop G.D."/>
            <person name="Mueller S."/>
            <person name="Dessi D."/>
            <person name="Fiori P.L."/>
            <person name="Ren Q."/>
            <person name="Paulsen I."/>
            <person name="Zhang H."/>
            <person name="Bastida-Corcuera F.D."/>
            <person name="Simoes-Barbosa A."/>
            <person name="Brown M.T."/>
            <person name="Hayes R.D."/>
            <person name="Mukherjee M."/>
            <person name="Okumura C.Y."/>
            <person name="Schneider R."/>
            <person name="Smith A.J."/>
            <person name="Vanacova S."/>
            <person name="Villalvazo M."/>
            <person name="Haas B.J."/>
            <person name="Pertea M."/>
            <person name="Feldblyum T.V."/>
            <person name="Utterback T.R."/>
            <person name="Shu C.L."/>
            <person name="Osoegawa K."/>
            <person name="de Jong P.J."/>
            <person name="Hrdy I."/>
            <person name="Horvathova L."/>
            <person name="Zubacova Z."/>
            <person name="Dolezal P."/>
            <person name="Malik S.B."/>
            <person name="Logsdon J.M. Jr."/>
            <person name="Henze K."/>
            <person name="Gupta A."/>
            <person name="Wang C.C."/>
            <person name="Dunne R.L."/>
            <person name="Upcroft J.A."/>
            <person name="Upcroft P."/>
            <person name="White O."/>
            <person name="Salzberg S.L."/>
            <person name="Tang P."/>
            <person name="Chiu C.-H."/>
            <person name="Lee Y.-S."/>
            <person name="Embley T.M."/>
            <person name="Coombs G.H."/>
            <person name="Mottram J.C."/>
            <person name="Tachezy J."/>
            <person name="Fraser-Liggett C.M."/>
            <person name="Johnson P.J."/>
        </authorList>
    </citation>
    <scope>NUCLEOTIDE SEQUENCE [LARGE SCALE GENOMIC DNA]</scope>
    <source>
        <strain evidence="2">G3</strain>
    </source>
</reference>
<name>A2FNK1_TRIV3</name>
<dbReference type="SMR" id="A2FNK1"/>
<accession>A2FNK1</accession>
<reference evidence="2" key="1">
    <citation type="submission" date="2006-10" db="EMBL/GenBank/DDBJ databases">
        <authorList>
            <person name="Amadeo P."/>
            <person name="Zhao Q."/>
            <person name="Wortman J."/>
            <person name="Fraser-Liggett C."/>
            <person name="Carlton J."/>
        </authorList>
    </citation>
    <scope>NUCLEOTIDE SEQUENCE</scope>
    <source>
        <strain evidence="2">G3</strain>
    </source>
</reference>
<sequence>MQTEANDFLEMQRGDRQDVREVSADLHQCLERIKAMCSDFAPNDNYQQSDDSSDSDVVCL</sequence>
<gene>
    <name evidence="2" type="ORF">TVAG_132180</name>
</gene>
<dbReference type="AlphaFoldDB" id="A2FNK1"/>
<dbReference type="VEuPathDB" id="TrichDB:TVAGG3_0735810"/>
<organism evidence="2 3">
    <name type="scientific">Trichomonas vaginalis (strain ATCC PRA-98 / G3)</name>
    <dbReference type="NCBI Taxonomy" id="412133"/>
    <lineage>
        <taxon>Eukaryota</taxon>
        <taxon>Metamonada</taxon>
        <taxon>Parabasalia</taxon>
        <taxon>Trichomonadida</taxon>
        <taxon>Trichomonadidae</taxon>
        <taxon>Trichomonas</taxon>
    </lineage>
</organism>
<dbReference type="EMBL" id="DS113908">
    <property type="protein sequence ID" value="EAX93501.1"/>
    <property type="molecule type" value="Genomic_DNA"/>
</dbReference>
<dbReference type="RefSeq" id="XP_001306431.1">
    <property type="nucleotide sequence ID" value="XM_001306430.1"/>
</dbReference>
<evidence type="ECO:0000313" key="2">
    <source>
        <dbReference type="EMBL" id="EAX93501.1"/>
    </source>
</evidence>
<proteinExistence type="predicted"/>
<dbReference type="KEGG" id="tva:4751219"/>
<protein>
    <submittedName>
        <fullName evidence="2">Uncharacterized protein</fullName>
    </submittedName>
</protein>
<evidence type="ECO:0000256" key="1">
    <source>
        <dbReference type="SAM" id="MobiDB-lite"/>
    </source>
</evidence>
<dbReference type="Proteomes" id="UP000001542">
    <property type="component" value="Unassembled WGS sequence"/>
</dbReference>
<dbReference type="InParanoid" id="A2FNK1"/>
<feature type="region of interest" description="Disordered" evidence="1">
    <location>
        <begin position="41"/>
        <end position="60"/>
    </location>
</feature>
<evidence type="ECO:0000313" key="3">
    <source>
        <dbReference type="Proteomes" id="UP000001542"/>
    </source>
</evidence>
<dbReference type="VEuPathDB" id="TrichDB:TVAG_132180"/>